<evidence type="ECO:0000256" key="9">
    <source>
        <dbReference type="SAM" id="MobiDB-lite"/>
    </source>
</evidence>
<feature type="chain" id="PRO_5046179329" description="ER membrane protein complex subunit 10" evidence="10">
    <location>
        <begin position="22"/>
        <end position="313"/>
    </location>
</feature>
<evidence type="ECO:0000256" key="10">
    <source>
        <dbReference type="SAM" id="SignalP"/>
    </source>
</evidence>
<dbReference type="Pfam" id="PF21203">
    <property type="entry name" value="ECM10"/>
    <property type="match status" value="1"/>
</dbReference>
<keyword evidence="6" id="KW-0256">Endoplasmic reticulum</keyword>
<evidence type="ECO:0000256" key="5">
    <source>
        <dbReference type="ARBA" id="ARBA00022729"/>
    </source>
</evidence>
<proteinExistence type="inferred from homology"/>
<evidence type="ECO:0000256" key="4">
    <source>
        <dbReference type="ARBA" id="ARBA00022692"/>
    </source>
</evidence>
<keyword evidence="12" id="KW-1185">Reference proteome</keyword>
<sequence>MKTRVVLLFFVLGLTSRYVSSFKSDELPEDDEEWGFVGRETGSAFGGGRGERVAQGSSSNEGDKRRSGSTTAAPTSPAVDASGDKKIQFDLEHSFGDSEFTPAGGFSARLRASTHGRQTLSKLRLTRNPFSEFQENAFKELVQEDGFYKVRIPANVIDPGKTYVMASIKARCLAAASLKERFDLNLDQGNVIGITYSSGADCTYPRPQVFPSDWTFNSWIVSKSSEQAMRVTPMFEDTPLENLVTGEDGLPTKVVEKNFWQKYWMYIIPFGLILVNAITSIANMPEEPAGGQGAAPAGAVPQRIAGAGGARRR</sequence>
<keyword evidence="5 10" id="KW-0732">Signal</keyword>
<evidence type="ECO:0000256" key="1">
    <source>
        <dbReference type="ARBA" id="ARBA00004115"/>
    </source>
</evidence>
<evidence type="ECO:0000256" key="3">
    <source>
        <dbReference type="ARBA" id="ARBA00020105"/>
    </source>
</evidence>
<keyword evidence="7" id="KW-1133">Transmembrane helix</keyword>
<reference evidence="11 12" key="1">
    <citation type="submission" date="2024-02" db="EMBL/GenBank/DDBJ databases">
        <authorList>
            <consortium name="ELIXIR-Norway"/>
            <consortium name="Elixir Norway"/>
        </authorList>
    </citation>
    <scope>NUCLEOTIDE SEQUENCE [LARGE SCALE GENOMIC DNA]</scope>
</reference>
<feature type="region of interest" description="Disordered" evidence="9">
    <location>
        <begin position="288"/>
        <end position="313"/>
    </location>
</feature>
<evidence type="ECO:0000256" key="2">
    <source>
        <dbReference type="ARBA" id="ARBA00007695"/>
    </source>
</evidence>
<keyword evidence="8" id="KW-0472">Membrane</keyword>
<feature type="signal peptide" evidence="10">
    <location>
        <begin position="1"/>
        <end position="21"/>
    </location>
</feature>
<protein>
    <recommendedName>
        <fullName evidence="3">ER membrane protein complex subunit 10</fullName>
    </recommendedName>
</protein>
<gene>
    <name evidence="11" type="ORF">CSSPJE1EN1_LOCUS14910</name>
</gene>
<evidence type="ECO:0000313" key="11">
    <source>
        <dbReference type="EMBL" id="CAK9269432.1"/>
    </source>
</evidence>
<dbReference type="PANTHER" id="PTHR21397:SF4">
    <property type="entry name" value="ER MEMBRANE PROTEIN COMPLEX SUBUNIT 10"/>
    <property type="match status" value="1"/>
</dbReference>
<evidence type="ECO:0000256" key="8">
    <source>
        <dbReference type="ARBA" id="ARBA00023136"/>
    </source>
</evidence>
<comment type="similarity">
    <text evidence="2">Belongs to the EMC10 family.</text>
</comment>
<feature type="region of interest" description="Disordered" evidence="9">
    <location>
        <begin position="29"/>
        <end position="83"/>
    </location>
</feature>
<name>A0ABP0WSP0_9BRYO</name>
<accession>A0ABP0WSP0</accession>
<dbReference type="EMBL" id="OZ020097">
    <property type="protein sequence ID" value="CAK9269432.1"/>
    <property type="molecule type" value="Genomic_DNA"/>
</dbReference>
<feature type="compositionally biased region" description="Low complexity" evidence="9">
    <location>
        <begin position="288"/>
        <end position="302"/>
    </location>
</feature>
<dbReference type="PANTHER" id="PTHR21397">
    <property type="entry name" value="CHROMATIN COMPLEXES SUBUNIT BAP18-RELATED"/>
    <property type="match status" value="1"/>
</dbReference>
<keyword evidence="4" id="KW-0812">Transmembrane</keyword>
<evidence type="ECO:0000256" key="7">
    <source>
        <dbReference type="ARBA" id="ARBA00022989"/>
    </source>
</evidence>
<evidence type="ECO:0000256" key="6">
    <source>
        <dbReference type="ARBA" id="ARBA00022824"/>
    </source>
</evidence>
<organism evidence="11 12">
    <name type="scientific">Sphagnum jensenii</name>
    <dbReference type="NCBI Taxonomy" id="128206"/>
    <lineage>
        <taxon>Eukaryota</taxon>
        <taxon>Viridiplantae</taxon>
        <taxon>Streptophyta</taxon>
        <taxon>Embryophyta</taxon>
        <taxon>Bryophyta</taxon>
        <taxon>Sphagnophytina</taxon>
        <taxon>Sphagnopsida</taxon>
        <taxon>Sphagnales</taxon>
        <taxon>Sphagnaceae</taxon>
        <taxon>Sphagnum</taxon>
    </lineage>
</organism>
<evidence type="ECO:0000313" key="12">
    <source>
        <dbReference type="Proteomes" id="UP001497444"/>
    </source>
</evidence>
<dbReference type="CDD" id="cd22209">
    <property type="entry name" value="EMC10"/>
    <property type="match status" value="1"/>
</dbReference>
<dbReference type="Proteomes" id="UP001497444">
    <property type="component" value="Chromosome 2"/>
</dbReference>
<comment type="subcellular location">
    <subcellularLocation>
        <location evidence="1">Endoplasmic reticulum membrane</location>
        <topology evidence="1">Single-pass type I membrane protein</topology>
    </subcellularLocation>
</comment>